<organism evidence="2 3">
    <name type="scientific">Mucor flavus</name>
    <dbReference type="NCBI Taxonomy" id="439312"/>
    <lineage>
        <taxon>Eukaryota</taxon>
        <taxon>Fungi</taxon>
        <taxon>Fungi incertae sedis</taxon>
        <taxon>Mucoromycota</taxon>
        <taxon>Mucoromycotina</taxon>
        <taxon>Mucoromycetes</taxon>
        <taxon>Mucorales</taxon>
        <taxon>Mucorineae</taxon>
        <taxon>Mucoraceae</taxon>
        <taxon>Mucor</taxon>
    </lineage>
</organism>
<protein>
    <submittedName>
        <fullName evidence="2">Uncharacterized protein</fullName>
    </submittedName>
</protein>
<keyword evidence="3" id="KW-1185">Reference proteome</keyword>
<feature type="region of interest" description="Disordered" evidence="1">
    <location>
        <begin position="265"/>
        <end position="305"/>
    </location>
</feature>
<comment type="caution">
    <text evidence="2">The sequence shown here is derived from an EMBL/GenBank/DDBJ whole genome shotgun (WGS) entry which is preliminary data.</text>
</comment>
<feature type="region of interest" description="Disordered" evidence="1">
    <location>
        <begin position="129"/>
        <end position="252"/>
    </location>
</feature>
<proteinExistence type="predicted"/>
<name>A0ABP9YM92_9FUNG</name>
<feature type="compositionally biased region" description="Polar residues" evidence="1">
    <location>
        <begin position="179"/>
        <end position="196"/>
    </location>
</feature>
<evidence type="ECO:0000313" key="3">
    <source>
        <dbReference type="Proteomes" id="UP001473302"/>
    </source>
</evidence>
<dbReference type="Proteomes" id="UP001473302">
    <property type="component" value="Unassembled WGS sequence"/>
</dbReference>
<accession>A0ABP9YM92</accession>
<evidence type="ECO:0000313" key="2">
    <source>
        <dbReference type="EMBL" id="GAA5807981.1"/>
    </source>
</evidence>
<feature type="compositionally biased region" description="Basic and acidic residues" evidence="1">
    <location>
        <begin position="154"/>
        <end position="164"/>
    </location>
</feature>
<sequence length="305" mass="34097">MSAINDDVYARVRDKVKEHELTEQEIKAIDRARDQLQSHTYTGGIVGATTAFLIEYMQSFNCISYLAKRKKFNNPIQLLAVTGGGFLMGTQMGVISGALAGVKTINSLPNPQRIINVVREVQAEIMKGKQAGIEGSSSRGAQTTFKPHQMTPQEIHESQSKMDEFSPENAEYQQGGGNSAWNNRRGPSSLSSSNEVDMTDESDPLSRKEAATTRSINQQQQQQRSAWDKVRSESLPNNTWSKIRMEAQQNPDDVVEIAKSKAARAQRLREGAEFSYDNVEELPRTREETMQKSASRKNQWGDPLN</sequence>
<feature type="compositionally biased region" description="Polar residues" evidence="1">
    <location>
        <begin position="234"/>
        <end position="251"/>
    </location>
</feature>
<feature type="compositionally biased region" description="Polar residues" evidence="1">
    <location>
        <begin position="135"/>
        <end position="152"/>
    </location>
</feature>
<reference evidence="2 3" key="1">
    <citation type="submission" date="2024-04" db="EMBL/GenBank/DDBJ databases">
        <title>genome sequences of Mucor flavus KT1a and Helicostylum pulchrum KT1b strains isolated from the surface of a dry-aged beef.</title>
        <authorList>
            <person name="Toyotome T."/>
            <person name="Hosono M."/>
            <person name="Torimaru M."/>
            <person name="Fukuda K."/>
            <person name="Mikami N."/>
        </authorList>
    </citation>
    <scope>NUCLEOTIDE SEQUENCE [LARGE SCALE GENOMIC DNA]</scope>
    <source>
        <strain evidence="2 3">KT1a</strain>
    </source>
</reference>
<dbReference type="EMBL" id="BAABUK010000003">
    <property type="protein sequence ID" value="GAA5807981.1"/>
    <property type="molecule type" value="Genomic_DNA"/>
</dbReference>
<gene>
    <name evidence="2" type="ORF">MFLAVUS_001362</name>
</gene>
<evidence type="ECO:0000256" key="1">
    <source>
        <dbReference type="SAM" id="MobiDB-lite"/>
    </source>
</evidence>
<feature type="compositionally biased region" description="Basic and acidic residues" evidence="1">
    <location>
        <begin position="281"/>
        <end position="290"/>
    </location>
</feature>